<reference evidence="3 4" key="1">
    <citation type="submission" date="2017-11" db="EMBL/GenBank/DDBJ databases">
        <title>Complete genome of a free-living desiccation-tolerant cyanobacterium and its photosynthetic adaptation to extreme terrestrial habitat.</title>
        <authorList>
            <person name="Shang J."/>
        </authorList>
    </citation>
    <scope>NUCLEOTIDE SEQUENCE [LARGE SCALE GENOMIC DNA]</scope>
    <source>
        <strain evidence="3 4">CCNUN1</strain>
        <plasmid evidence="4">pnfsy07</plasmid>
    </source>
</reference>
<protein>
    <submittedName>
        <fullName evidence="3">LysM repeat</fullName>
    </submittedName>
</protein>
<evidence type="ECO:0000313" key="3">
    <source>
        <dbReference type="EMBL" id="AUB44025.1"/>
    </source>
</evidence>
<dbReference type="Proteomes" id="UP000232003">
    <property type="component" value="Plasmid pNFSY07"/>
</dbReference>
<dbReference type="AlphaFoldDB" id="A0A2K8TAC8"/>
<dbReference type="KEGG" id="nfl:COO91_10241"/>
<dbReference type="InterPro" id="IPR010328">
    <property type="entry name" value="DUF928"/>
</dbReference>
<dbReference type="EMBL" id="CP024792">
    <property type="protein sequence ID" value="AUB44025.1"/>
    <property type="molecule type" value="Genomic_DNA"/>
</dbReference>
<dbReference type="RefSeq" id="WP_100903916.1">
    <property type="nucleotide sequence ID" value="NZ_CAWNNC010000008.1"/>
</dbReference>
<name>A0A2K8TAC8_9NOSO</name>
<keyword evidence="2" id="KW-0732">Signal</keyword>
<evidence type="ECO:0000256" key="2">
    <source>
        <dbReference type="SAM" id="SignalP"/>
    </source>
</evidence>
<feature type="region of interest" description="Disordered" evidence="1">
    <location>
        <begin position="36"/>
        <end position="64"/>
    </location>
</feature>
<geneLocation type="plasmid" evidence="4">
    <name>pnfsy07</name>
</geneLocation>
<proteinExistence type="predicted"/>
<evidence type="ECO:0000256" key="1">
    <source>
        <dbReference type="SAM" id="MobiDB-lite"/>
    </source>
</evidence>
<sequence>MKLTCIMTLVFFGLVSCPTIVSAQLAQLFNQPLVNTPSQSKRPDFPENGAPTGRRKGGTSRDGCTPLNTPITALVPGEEIGDESKSFLTFTISEYPTFWFFVPELPKNAVLGEFLLQEENGKNIYKTSLSLPRKASIIGIKLPPHNSQSALKIEKNYQWYFKVFCGNPQQTSEYFYVNAWIQRVPLNSNLESQLKRTQSQEYTTYALNQIWQDALTNLATLHRSNPNSRIFTQDWTLLLKDVGLAELATAPIVELENEEKAVTQSN</sequence>
<dbReference type="PROSITE" id="PS51257">
    <property type="entry name" value="PROKAR_LIPOPROTEIN"/>
    <property type="match status" value="1"/>
</dbReference>
<keyword evidence="3" id="KW-0614">Plasmid</keyword>
<evidence type="ECO:0000313" key="4">
    <source>
        <dbReference type="Proteomes" id="UP000232003"/>
    </source>
</evidence>
<keyword evidence="4" id="KW-1185">Reference proteome</keyword>
<gene>
    <name evidence="3" type="ORF">COO91_10241</name>
</gene>
<organism evidence="3 4">
    <name type="scientific">Nostoc flagelliforme CCNUN1</name>
    <dbReference type="NCBI Taxonomy" id="2038116"/>
    <lineage>
        <taxon>Bacteria</taxon>
        <taxon>Bacillati</taxon>
        <taxon>Cyanobacteriota</taxon>
        <taxon>Cyanophyceae</taxon>
        <taxon>Nostocales</taxon>
        <taxon>Nostocaceae</taxon>
        <taxon>Nostoc</taxon>
    </lineage>
</organism>
<feature type="signal peptide" evidence="2">
    <location>
        <begin position="1"/>
        <end position="23"/>
    </location>
</feature>
<feature type="chain" id="PRO_5014752461" evidence="2">
    <location>
        <begin position="24"/>
        <end position="266"/>
    </location>
</feature>
<dbReference type="OrthoDB" id="536034at2"/>
<accession>A0A2K8TAC8</accession>
<dbReference type="Pfam" id="PF06051">
    <property type="entry name" value="DUF928"/>
    <property type="match status" value="1"/>
</dbReference>